<reference evidence="1 2" key="1">
    <citation type="submission" date="2018-05" db="EMBL/GenBank/DDBJ databases">
        <title>Evolution of GPA BGCs.</title>
        <authorList>
            <person name="Waglechner N."/>
            <person name="Wright G.D."/>
        </authorList>
    </citation>
    <scope>NUCLEOTIDE SEQUENCE [LARGE SCALE GENOMIC DNA]</scope>
    <source>
        <strain evidence="1 2">DSM 5908</strain>
    </source>
</reference>
<name>A0A428VXK5_AMYBA</name>
<proteinExistence type="predicted"/>
<evidence type="ECO:0000313" key="2">
    <source>
        <dbReference type="Proteomes" id="UP000286716"/>
    </source>
</evidence>
<dbReference type="AlphaFoldDB" id="A0A428VXK5"/>
<organism evidence="1 2">
    <name type="scientific">Amycolatopsis balhimycina DSM 5908</name>
    <dbReference type="NCBI Taxonomy" id="1081091"/>
    <lineage>
        <taxon>Bacteria</taxon>
        <taxon>Bacillati</taxon>
        <taxon>Actinomycetota</taxon>
        <taxon>Actinomycetes</taxon>
        <taxon>Pseudonocardiales</taxon>
        <taxon>Pseudonocardiaceae</taxon>
        <taxon>Amycolatopsis</taxon>
    </lineage>
</organism>
<dbReference type="OrthoDB" id="5195416at2"/>
<gene>
    <name evidence="1" type="ORF">DMA12_43785</name>
</gene>
<dbReference type="NCBIfam" id="NF038206">
    <property type="entry name" value="RGCVC_fam"/>
    <property type="match status" value="1"/>
</dbReference>
<accession>A0A428VXK5</accession>
<sequence>MTPGGAATGQAPVSAVTATGSTAVVACAACHYAQHTHDPIARRFCTATVAGGFNRGCVCIGGHDEPEKETS</sequence>
<protein>
    <submittedName>
        <fullName evidence="1">Uncharacterized protein</fullName>
    </submittedName>
</protein>
<keyword evidence="2" id="KW-1185">Reference proteome</keyword>
<evidence type="ECO:0000313" key="1">
    <source>
        <dbReference type="EMBL" id="RSM35551.1"/>
    </source>
</evidence>
<dbReference type="EMBL" id="QHHU01000103">
    <property type="protein sequence ID" value="RSM35551.1"/>
    <property type="molecule type" value="Genomic_DNA"/>
</dbReference>
<comment type="caution">
    <text evidence="1">The sequence shown here is derived from an EMBL/GenBank/DDBJ whole genome shotgun (WGS) entry which is preliminary data.</text>
</comment>
<dbReference type="Proteomes" id="UP000286716">
    <property type="component" value="Unassembled WGS sequence"/>
</dbReference>